<dbReference type="Pfam" id="PF03692">
    <property type="entry name" value="CxxCxxCC"/>
    <property type="match status" value="1"/>
</dbReference>
<organism evidence="1 2">
    <name type="scientific">Ruthenibacterium lactatiformans</name>
    <dbReference type="NCBI Taxonomy" id="1550024"/>
    <lineage>
        <taxon>Bacteria</taxon>
        <taxon>Bacillati</taxon>
        <taxon>Bacillota</taxon>
        <taxon>Clostridia</taxon>
        <taxon>Eubacteriales</taxon>
        <taxon>Oscillospiraceae</taxon>
        <taxon>Ruthenibacterium</taxon>
    </lineage>
</organism>
<dbReference type="AlphaFoldDB" id="A0A0W7TRY6"/>
<dbReference type="EMBL" id="LMUA01000008">
    <property type="protein sequence ID" value="KUE76587.1"/>
    <property type="molecule type" value="Genomic_DNA"/>
</dbReference>
<gene>
    <name evidence="1" type="ORF">ASJ35_07560</name>
</gene>
<dbReference type="PANTHER" id="PTHR35866">
    <property type="entry name" value="PUTATIVE-RELATED"/>
    <property type="match status" value="1"/>
</dbReference>
<evidence type="ECO:0000313" key="2">
    <source>
        <dbReference type="Proteomes" id="UP000053433"/>
    </source>
</evidence>
<proteinExistence type="predicted"/>
<protein>
    <recommendedName>
        <fullName evidence="3">YkgJ family cysteine cluster protein</fullName>
    </recommendedName>
</protein>
<accession>A0A0W7TRY6</accession>
<comment type="caution">
    <text evidence="1">The sequence shown here is derived from an EMBL/GenBank/DDBJ whole genome shotgun (WGS) entry which is preliminary data.</text>
</comment>
<dbReference type="InterPro" id="IPR005358">
    <property type="entry name" value="Puta_zinc/iron-chelating_dom"/>
</dbReference>
<evidence type="ECO:0000313" key="1">
    <source>
        <dbReference type="EMBL" id="KUE76587.1"/>
    </source>
</evidence>
<evidence type="ECO:0008006" key="3">
    <source>
        <dbReference type="Google" id="ProtNLM"/>
    </source>
</evidence>
<dbReference type="Proteomes" id="UP000053433">
    <property type="component" value="Unassembled WGS sequence"/>
</dbReference>
<name>A0A0W7TRY6_9FIRM</name>
<dbReference type="RefSeq" id="WP_023042328.1">
    <property type="nucleotide sequence ID" value="NZ_LMUA01000008.1"/>
</dbReference>
<sequence>MDERLKNIVDNFEAMKIGVDEPFPFHCTMCGKCCINREDILLTPRDIYNMAKELGITTKELFETYCETYIGCDSRVPIVRLKPRGSIKRCPLMKDRKCSVHKAKPAVCALFPIGRCLMFEKDSNPSEKISASQIQYIFTNPGCGDNAETHTVREWLGEFGMSLEDEFFVKWQQAIMEFGQFFREAEKTASERIMELSWTAAFVGLYLHYETDQEFLPQFEKNVREITALLQMAPIKEGGRANE</sequence>
<dbReference type="PANTHER" id="PTHR35866:SF1">
    <property type="entry name" value="YKGJ FAMILY CYSTEINE CLUSTER PROTEIN"/>
    <property type="match status" value="1"/>
</dbReference>
<reference evidence="1 2" key="1">
    <citation type="submission" date="2015-10" db="EMBL/GenBank/DDBJ databases">
        <title>A novel member of the family Ruminococcaceae isolated from human faeces.</title>
        <authorList>
            <person name="Shkoporov A.N."/>
            <person name="Chaplin A.V."/>
            <person name="Motuzova O.V."/>
            <person name="Kafarskaia L.I."/>
            <person name="Efimov B.A."/>
        </authorList>
    </citation>
    <scope>NUCLEOTIDE SEQUENCE [LARGE SCALE GENOMIC DNA]</scope>
    <source>
        <strain evidence="1 2">668</strain>
    </source>
</reference>